<accession>A0A919J2R2</accession>
<comment type="caution">
    <text evidence="4">The sequence shown here is derived from an EMBL/GenBank/DDBJ whole genome shotgun (WGS) entry which is preliminary data.</text>
</comment>
<dbReference type="Proteomes" id="UP000598174">
    <property type="component" value="Unassembled WGS sequence"/>
</dbReference>
<dbReference type="EMBL" id="BOMM01000050">
    <property type="protein sequence ID" value="GIE13706.1"/>
    <property type="molecule type" value="Genomic_DNA"/>
</dbReference>
<dbReference type="InterPro" id="IPR036291">
    <property type="entry name" value="NAD(P)-bd_dom_sf"/>
</dbReference>
<evidence type="ECO:0000256" key="2">
    <source>
        <dbReference type="ARBA" id="ARBA00023002"/>
    </source>
</evidence>
<reference evidence="4" key="1">
    <citation type="submission" date="2021-01" db="EMBL/GenBank/DDBJ databases">
        <title>Whole genome shotgun sequence of Actinoplanes ferrugineus NBRC 15555.</title>
        <authorList>
            <person name="Komaki H."/>
            <person name="Tamura T."/>
        </authorList>
    </citation>
    <scope>NUCLEOTIDE SEQUENCE</scope>
    <source>
        <strain evidence="4">NBRC 15555</strain>
    </source>
</reference>
<dbReference type="AlphaFoldDB" id="A0A919J2R2"/>
<dbReference type="InterPro" id="IPR002347">
    <property type="entry name" value="SDR_fam"/>
</dbReference>
<keyword evidence="2" id="KW-0560">Oxidoreductase</keyword>
<proteinExistence type="inferred from homology"/>
<dbReference type="PRINTS" id="PR00081">
    <property type="entry name" value="GDHRDH"/>
</dbReference>
<dbReference type="PANTHER" id="PTHR43669">
    <property type="entry name" value="5-KETO-D-GLUCONATE 5-REDUCTASE"/>
    <property type="match status" value="1"/>
</dbReference>
<dbReference type="RefSeq" id="WP_239118232.1">
    <property type="nucleotide sequence ID" value="NZ_BAAABP010000002.1"/>
</dbReference>
<dbReference type="Gene3D" id="3.40.50.720">
    <property type="entry name" value="NAD(P)-binding Rossmann-like Domain"/>
    <property type="match status" value="1"/>
</dbReference>
<gene>
    <name evidence="4" type="ORF">Afe05nite_55460</name>
</gene>
<sequence>MDRRTALVTGANRGLGRAVADALAALGHRVVVTARDPGEAGATARELPGEAVGLGLDVTDDAAVAGLAERAGPIDILINNAGVQLDWGRDPLTVPIDTVRRQLEVNTLGAWRVTAALLPAMTERGWGRVVMVSSGIGTFANGLFPGSPGYSLSKAALNAATVLFARATSKTGVLVNAVNPGLVRTRMRPEAQRSPEAAAQDVLAAVLLPDDGPTGVLLRSGRTVPW</sequence>
<dbReference type="PRINTS" id="PR00080">
    <property type="entry name" value="SDRFAMILY"/>
</dbReference>
<keyword evidence="5" id="KW-1185">Reference proteome</keyword>
<dbReference type="Pfam" id="PF00106">
    <property type="entry name" value="adh_short"/>
    <property type="match status" value="1"/>
</dbReference>
<evidence type="ECO:0000256" key="1">
    <source>
        <dbReference type="ARBA" id="ARBA00006484"/>
    </source>
</evidence>
<evidence type="ECO:0000313" key="4">
    <source>
        <dbReference type="EMBL" id="GIE13706.1"/>
    </source>
</evidence>
<dbReference type="GO" id="GO:0016491">
    <property type="term" value="F:oxidoreductase activity"/>
    <property type="evidence" value="ECO:0007669"/>
    <property type="project" value="UniProtKB-KW"/>
</dbReference>
<comment type="similarity">
    <text evidence="1 3">Belongs to the short-chain dehydrogenases/reductases (SDR) family.</text>
</comment>
<dbReference type="SUPFAM" id="SSF51735">
    <property type="entry name" value="NAD(P)-binding Rossmann-fold domains"/>
    <property type="match status" value="1"/>
</dbReference>
<name>A0A919J2R2_9ACTN</name>
<organism evidence="4 5">
    <name type="scientific">Paractinoplanes ferrugineus</name>
    <dbReference type="NCBI Taxonomy" id="113564"/>
    <lineage>
        <taxon>Bacteria</taxon>
        <taxon>Bacillati</taxon>
        <taxon>Actinomycetota</taxon>
        <taxon>Actinomycetes</taxon>
        <taxon>Micromonosporales</taxon>
        <taxon>Micromonosporaceae</taxon>
        <taxon>Paractinoplanes</taxon>
    </lineage>
</organism>
<evidence type="ECO:0000256" key="3">
    <source>
        <dbReference type="RuleBase" id="RU000363"/>
    </source>
</evidence>
<evidence type="ECO:0000313" key="5">
    <source>
        <dbReference type="Proteomes" id="UP000598174"/>
    </source>
</evidence>
<protein>
    <submittedName>
        <fullName evidence="4">Short-chain dehydrogenase</fullName>
    </submittedName>
</protein>
<dbReference type="PANTHER" id="PTHR43669:SF3">
    <property type="entry name" value="ALCOHOL DEHYDROGENASE, PUTATIVE (AFU_ORTHOLOGUE AFUA_3G03445)-RELATED"/>
    <property type="match status" value="1"/>
</dbReference>